<dbReference type="EMBL" id="JAMZFV010000012">
    <property type="protein sequence ID" value="MCP1110355.1"/>
    <property type="molecule type" value="Genomic_DNA"/>
</dbReference>
<dbReference type="Proteomes" id="UP001523565">
    <property type="component" value="Unassembled WGS sequence"/>
</dbReference>
<keyword evidence="5" id="KW-0547">Nucleotide-binding</keyword>
<keyword evidence="11" id="KW-1185">Reference proteome</keyword>
<dbReference type="Gene3D" id="3.40.50.300">
    <property type="entry name" value="P-loop containing nucleotide triphosphate hydrolases"/>
    <property type="match status" value="2"/>
</dbReference>
<evidence type="ECO:0000259" key="9">
    <source>
        <dbReference type="PROSITE" id="PS50893"/>
    </source>
</evidence>
<feature type="domain" description="ABC transporter" evidence="9">
    <location>
        <begin position="5"/>
        <end position="240"/>
    </location>
</feature>
<gene>
    <name evidence="10" type="ORF">NK118_08830</name>
</gene>
<sequence>MNAVLRLVNVSKTYPGVKALADVSLKIYPGEVHALMGENGAGKSTLIKIISGAIEPDCGEIFFEEVVYSKMNPILSQKLGIGVIYQEFNLVPELSVAENIYLGKKVNKGALLNRNEMVSKAQKIIDEFGIDIDVRRPVKELTIAYQQLVEIAKTLTNDVKVLIMDEPTAPLTNRETEALFRIVARLKEQGIAIIYISHRMEEIFEISQKVSVLRDGKYVDTKKIEQTSREDLISLMVGRTLNEQFPTVEKTVGSEALRVEGLCTKELLRNISFTLHEGEILGFAGLVGAGRTETVRAIFGADPISAGRIFVDNREVKIDKPKTGIRNGIALIPEDRKHQGALLEMSIKDNISFISVADISRGTIIDRKKDRNLAVKYIDTLKIKTPDINQKVKNLSGGNQQKVVLAKSLASKSNIIIFDEPTRGIDVGAKQEIYALMNELVSQGMAIIMISSEMPELMGMSDRIVVMHEGKITGEVSKEEMSQEYILKLASGYKEEIK</sequence>
<keyword evidence="7" id="KW-1278">Translocase</keyword>
<dbReference type="PROSITE" id="PS00211">
    <property type="entry name" value="ABC_TRANSPORTER_1"/>
    <property type="match status" value="1"/>
</dbReference>
<accession>A0ABT1EI24</accession>
<evidence type="ECO:0000256" key="1">
    <source>
        <dbReference type="ARBA" id="ARBA00022448"/>
    </source>
</evidence>
<keyword evidence="2" id="KW-1003">Cell membrane</keyword>
<dbReference type="InterPro" id="IPR050107">
    <property type="entry name" value="ABC_carbohydrate_import_ATPase"/>
</dbReference>
<dbReference type="RefSeq" id="WP_262069236.1">
    <property type="nucleotide sequence ID" value="NZ_JAMXOC010000012.1"/>
</dbReference>
<keyword evidence="4" id="KW-0677">Repeat</keyword>
<evidence type="ECO:0000256" key="4">
    <source>
        <dbReference type="ARBA" id="ARBA00022737"/>
    </source>
</evidence>
<dbReference type="CDD" id="cd03215">
    <property type="entry name" value="ABC_Carb_Monos_II"/>
    <property type="match status" value="1"/>
</dbReference>
<evidence type="ECO:0000313" key="11">
    <source>
        <dbReference type="Proteomes" id="UP001523565"/>
    </source>
</evidence>
<dbReference type="PANTHER" id="PTHR43790:SF3">
    <property type="entry name" value="D-ALLOSE IMPORT ATP-BINDING PROTEIN ALSA-RELATED"/>
    <property type="match status" value="1"/>
</dbReference>
<dbReference type="SUPFAM" id="SSF52540">
    <property type="entry name" value="P-loop containing nucleoside triphosphate hydrolases"/>
    <property type="match status" value="2"/>
</dbReference>
<feature type="domain" description="ABC transporter" evidence="9">
    <location>
        <begin position="243"/>
        <end position="494"/>
    </location>
</feature>
<protein>
    <submittedName>
        <fullName evidence="10">Sugar ABC transporter ATP-binding protein</fullName>
    </submittedName>
</protein>
<evidence type="ECO:0000256" key="8">
    <source>
        <dbReference type="ARBA" id="ARBA00023136"/>
    </source>
</evidence>
<name>A0ABT1EI24_9FIRM</name>
<evidence type="ECO:0000256" key="5">
    <source>
        <dbReference type="ARBA" id="ARBA00022741"/>
    </source>
</evidence>
<evidence type="ECO:0000256" key="6">
    <source>
        <dbReference type="ARBA" id="ARBA00022840"/>
    </source>
</evidence>
<dbReference type="PROSITE" id="PS50893">
    <property type="entry name" value="ABC_TRANSPORTER_2"/>
    <property type="match status" value="2"/>
</dbReference>
<dbReference type="Pfam" id="PF00005">
    <property type="entry name" value="ABC_tran"/>
    <property type="match status" value="2"/>
</dbReference>
<dbReference type="PANTHER" id="PTHR43790">
    <property type="entry name" value="CARBOHYDRATE TRANSPORT ATP-BINDING PROTEIN MG119-RELATED"/>
    <property type="match status" value="1"/>
</dbReference>
<dbReference type="InterPro" id="IPR003593">
    <property type="entry name" value="AAA+_ATPase"/>
</dbReference>
<reference evidence="10 11" key="1">
    <citation type="journal article" date="2022" name="Genome Biol. Evol.">
        <title>Host diet, physiology and behaviors set the stage for Lachnospiraceae cladogenesis.</title>
        <authorList>
            <person name="Vera-Ponce De Leon A."/>
            <person name="Schneider M."/>
            <person name="Jahnes B.C."/>
            <person name="Sadowski V."/>
            <person name="Camuy-Velez L.A."/>
            <person name="Duan J."/>
            <person name="Sabree Z.L."/>
        </authorList>
    </citation>
    <scope>NUCLEOTIDE SEQUENCE [LARGE SCALE GENOMIC DNA]</scope>
    <source>
        <strain evidence="10 11">PAL227</strain>
    </source>
</reference>
<evidence type="ECO:0000256" key="3">
    <source>
        <dbReference type="ARBA" id="ARBA00022597"/>
    </source>
</evidence>
<comment type="caution">
    <text evidence="10">The sequence shown here is derived from an EMBL/GenBank/DDBJ whole genome shotgun (WGS) entry which is preliminary data.</text>
</comment>
<dbReference type="InterPro" id="IPR027417">
    <property type="entry name" value="P-loop_NTPase"/>
</dbReference>
<dbReference type="InterPro" id="IPR003439">
    <property type="entry name" value="ABC_transporter-like_ATP-bd"/>
</dbReference>
<evidence type="ECO:0000256" key="2">
    <source>
        <dbReference type="ARBA" id="ARBA00022475"/>
    </source>
</evidence>
<dbReference type="InterPro" id="IPR017871">
    <property type="entry name" value="ABC_transporter-like_CS"/>
</dbReference>
<evidence type="ECO:0000256" key="7">
    <source>
        <dbReference type="ARBA" id="ARBA00022967"/>
    </source>
</evidence>
<dbReference type="CDD" id="cd03216">
    <property type="entry name" value="ABC_Carb_Monos_I"/>
    <property type="match status" value="1"/>
</dbReference>
<organism evidence="10 11">
    <name type="scientific">Ohessyouella blattaphilus</name>
    <dbReference type="NCBI Taxonomy" id="2949333"/>
    <lineage>
        <taxon>Bacteria</taxon>
        <taxon>Bacillati</taxon>
        <taxon>Bacillota</taxon>
        <taxon>Clostridia</taxon>
        <taxon>Lachnospirales</taxon>
        <taxon>Lachnospiraceae</taxon>
        <taxon>Ohessyouella</taxon>
    </lineage>
</organism>
<evidence type="ECO:0000313" key="10">
    <source>
        <dbReference type="EMBL" id="MCP1110355.1"/>
    </source>
</evidence>
<dbReference type="GO" id="GO:0005524">
    <property type="term" value="F:ATP binding"/>
    <property type="evidence" value="ECO:0007669"/>
    <property type="project" value="UniProtKB-KW"/>
</dbReference>
<keyword evidence="8" id="KW-0472">Membrane</keyword>
<keyword evidence="6 10" id="KW-0067">ATP-binding</keyword>
<proteinExistence type="predicted"/>
<keyword evidence="3" id="KW-0762">Sugar transport</keyword>
<keyword evidence="1" id="KW-0813">Transport</keyword>
<dbReference type="SMART" id="SM00382">
    <property type="entry name" value="AAA"/>
    <property type="match status" value="2"/>
</dbReference>